<dbReference type="Proteomes" id="UP001229421">
    <property type="component" value="Unassembled WGS sequence"/>
</dbReference>
<name>A0AAD8JLU3_TARER</name>
<dbReference type="InterPro" id="IPR043502">
    <property type="entry name" value="DNA/RNA_pol_sf"/>
</dbReference>
<evidence type="ECO:0000313" key="8">
    <source>
        <dbReference type="EMBL" id="KAK1406163.1"/>
    </source>
</evidence>
<dbReference type="GO" id="GO:0015074">
    <property type="term" value="P:DNA integration"/>
    <property type="evidence" value="ECO:0007669"/>
    <property type="project" value="InterPro"/>
</dbReference>
<comment type="caution">
    <text evidence="8">The sequence shown here is derived from an EMBL/GenBank/DDBJ whole genome shotgun (WGS) entry which is preliminary data.</text>
</comment>
<dbReference type="Pfam" id="PF22936">
    <property type="entry name" value="Pol_BBD"/>
    <property type="match status" value="1"/>
</dbReference>
<dbReference type="GO" id="GO:0004190">
    <property type="term" value="F:aspartic-type endopeptidase activity"/>
    <property type="evidence" value="ECO:0007669"/>
    <property type="project" value="UniProtKB-KW"/>
</dbReference>
<evidence type="ECO:0000259" key="7">
    <source>
        <dbReference type="PROSITE" id="PS50994"/>
    </source>
</evidence>
<dbReference type="InterPro" id="IPR025724">
    <property type="entry name" value="GAG-pre-integrase_dom"/>
</dbReference>
<dbReference type="GO" id="GO:0046872">
    <property type="term" value="F:metal ion binding"/>
    <property type="evidence" value="ECO:0007669"/>
    <property type="project" value="UniProtKB-KW"/>
</dbReference>
<dbReference type="EMBL" id="JAUHHV010000012">
    <property type="protein sequence ID" value="KAK1406163.1"/>
    <property type="molecule type" value="Genomic_DNA"/>
</dbReference>
<dbReference type="Pfam" id="PF14223">
    <property type="entry name" value="Retrotran_gag_2"/>
    <property type="match status" value="1"/>
</dbReference>
<dbReference type="Pfam" id="PF00665">
    <property type="entry name" value="rve"/>
    <property type="match status" value="1"/>
</dbReference>
<accession>A0AAD8JLU3</accession>
<feature type="region of interest" description="Disordered" evidence="6">
    <location>
        <begin position="2088"/>
        <end position="2126"/>
    </location>
</feature>
<dbReference type="InterPro" id="IPR013103">
    <property type="entry name" value="RVT_2"/>
</dbReference>
<dbReference type="SUPFAM" id="SSF53098">
    <property type="entry name" value="Ribonuclease H-like"/>
    <property type="match status" value="1"/>
</dbReference>
<protein>
    <recommendedName>
        <fullName evidence="7">Integrase catalytic domain-containing protein</fullName>
    </recommendedName>
</protein>
<dbReference type="InterPro" id="IPR036397">
    <property type="entry name" value="RNaseH_sf"/>
</dbReference>
<feature type="coiled-coil region" evidence="5">
    <location>
        <begin position="2259"/>
        <end position="2363"/>
    </location>
</feature>
<reference evidence="8" key="1">
    <citation type="journal article" date="2023" name="bioRxiv">
        <title>Improved chromosome-level genome assembly for marigold (Tagetes erecta).</title>
        <authorList>
            <person name="Jiang F."/>
            <person name="Yuan L."/>
            <person name="Wang S."/>
            <person name="Wang H."/>
            <person name="Xu D."/>
            <person name="Wang A."/>
            <person name="Fan W."/>
        </authorList>
    </citation>
    <scope>NUCLEOTIDE SEQUENCE</scope>
    <source>
        <strain evidence="8">WSJ</strain>
        <tissue evidence="8">Leaf</tissue>
    </source>
</reference>
<keyword evidence="1" id="KW-0645">Protease</keyword>
<evidence type="ECO:0000256" key="6">
    <source>
        <dbReference type="SAM" id="MobiDB-lite"/>
    </source>
</evidence>
<feature type="compositionally biased region" description="Polar residues" evidence="6">
    <location>
        <begin position="1733"/>
        <end position="1742"/>
    </location>
</feature>
<feature type="region of interest" description="Disordered" evidence="6">
    <location>
        <begin position="1005"/>
        <end position="1069"/>
    </location>
</feature>
<dbReference type="InterPro" id="IPR054722">
    <property type="entry name" value="PolX-like_BBD"/>
</dbReference>
<evidence type="ECO:0000256" key="5">
    <source>
        <dbReference type="SAM" id="Coils"/>
    </source>
</evidence>
<feature type="region of interest" description="Disordered" evidence="6">
    <location>
        <begin position="428"/>
        <end position="447"/>
    </location>
</feature>
<dbReference type="Gene3D" id="3.30.420.10">
    <property type="entry name" value="Ribonuclease H-like superfamily/Ribonuclease H"/>
    <property type="match status" value="1"/>
</dbReference>
<feature type="region of interest" description="Disordered" evidence="6">
    <location>
        <begin position="389"/>
        <end position="420"/>
    </location>
</feature>
<dbReference type="Pfam" id="PF25597">
    <property type="entry name" value="SH3_retrovirus"/>
    <property type="match status" value="1"/>
</dbReference>
<dbReference type="Pfam" id="PF13976">
    <property type="entry name" value="gag_pre-integrs"/>
    <property type="match status" value="1"/>
</dbReference>
<evidence type="ECO:0000313" key="9">
    <source>
        <dbReference type="Proteomes" id="UP001229421"/>
    </source>
</evidence>
<dbReference type="Pfam" id="PF07727">
    <property type="entry name" value="RVT_2"/>
    <property type="match status" value="1"/>
</dbReference>
<feature type="region of interest" description="Disordered" evidence="6">
    <location>
        <begin position="2367"/>
        <end position="2386"/>
    </location>
</feature>
<sequence>MAPNDDSENRVPRLVNRADFKNWTIRLKHHLCSIDNDLWKSIDKGPHIPTQTAPDSASTYTKDSTEPYPEDNLSAEDLRKVKNDSKAYSLMCKGLPLQVLSRLDTYQTGYTLFKTLKSICEGGEQLRSLKKQKLKRQLELFEHIAGESVHQMMNRFVHLTTEMTNAGAKTDLQDLNDRLLCALPSSWKQTVTLLKHTEKFPMDLDLLIEKIEEVEIDEGSRNTDRTGSHAQYKYVVNPANTMENAFLAQDATKFEDEGDLFVGSSFYTDSSYFPSSPTYSQPQFPPRAQVQSQNLKNQVENQSSNVQAKVKDVMKILLQDDETKTAFTAFMASFQAYQGSHLSQMDVVLQDLFEMDPDDVEEMDLNWQMVMVAYRTQKDAYVNRKYKAPKTQNYNDQASSSGQNQGQGQSSQQSSSYQQRNQRFFQKPYQSLPMPELKDEGKKQEDQTKALVVSVKDGYDWSAYAEQFTSDLTSSLALVCEIEEDWSEEGDIKVFDTVSEDSEEYYWSAKSDLVEESESEIALMATSSESSSSTEQPKVRPRRPINSWFVDSGCSRHMTGNHALLQDFKLKNGTHVAFGGDAGGKITGEGTVSNGVISFDKVNYCAQLNFNLLSVSQICDKSYSTLFDDSFCYILKPGFKIDNEWVVVKAPRDRDVYKLDMSQIDAETETTCLIAHASNDESQLWHRRLGHSNFRNMNRLVTGNHAVGIPSKKFSTTDLCPACLKGKQHRMSFKSKQEHSISKPLQMLHMDLFGPTNVQSIGKKSYCFVIIDDFTRFSWVYFLHVKSETAELLKEFIVKVENQLDCKVKTLRSDNGTEFKNANVDLFCAEKGIARQFSAPRTPQQNGVAEWKNRTLIEAARSMLADAKIPITFWDEAIATACFVQNKTLLVQDKNKTSYELLFGRNPNISYLKAFGCAVSILNLSDHLGKFESKSDDGFFLGYSSVSKAYRVFNSKTNTVIETINVKFLENSFRQWRMVPNGKTRKESSDLGCFSDDSDNDDDSILNSEYPFMSFHNPDHDKSIHAPGPSGSQEDQESNILGDDANPQISPNDGGSVQNQPSSDPNVEVVPKSFDYFINSPDQVPNFTPHTSTILQDLPNLNQSNLESQVQGDDIPTHRIHKKHPVSQIIGPLNQRTTRSQTEQANVCLYSCFLSQVVPKNISEALQDNSWIEAMQEELLQFRKQEVWKLVDLPEGENAIGTRWLYKNNPDERGIVVRNKARLIAQGYTQEEGIDYEEVFAPVARLEAIRVFLAYASFMKFKVFQMYVKGAFLYGPITGDVYVRQPPGLEDPNYPHRVYKLSKAQYGLHQAPRIWYETLSKHLLEHGFTRGQIDPTLFMKRENEDLLCVQVYVDDIIFGSTSVSMCKEFEEIMKSRFQMSSMGEINFFLGLQVKQSADGIFINQSKFVEKLLKKFKMQDCQTIRTPSDVNYKIQPDPKGKSVDQTLYRSMIGSLMYLTASRPDIMYAVCVCARYQSDPKESHLVAVKRIFRYLKGKPNLGLWYPYEGNFELYSYSDSDFGGCDLDRKSTTGGCQFLGPRLVSWQCKKHTNVSVSTAEAEYIAASAGCSQVLWLQNQLLDYGFNFLKTPIYIDNTAAMFITANPVQHSKTKHIEIRYHFLRDNSEKAQAIRLKKYISFDALLVMIVVHDRVTMQSIQCDEPHRELLCCGIHRPEVSHEVSFELQGAAKDSQSWNKKSPKCGPSPNKNSKKEFRRFPRGTIGNEKFQNGIKKKSQSGPNPNRTQIPHCAINAVEKVNRRENLRKIAQVYLPGDKLCHYTAGLRNVITLQSGKRKKSYLASDRLNKMENLKFEPKHNLVACLDESIPETEGYRDMMRFIKRTKYVYAMCAKPVIYARLIKSFWRTAQVVTNENGEIVVRGNISKELLLTVSEEAIRTALRIDEDEIGANDELTIAECQTCFVNMGHPPVFPKSQFVRARLGKKWKLLCYMIQQCMPRRSAGFDNFPSDIASPIVAIAENKPFNMSKWIMNGFVFNLVKGKRFKFLMYPRFLQLMINVAYPMFRTEGYPGGILYTEDMNDLSYRKMSIRNVPSVELFDYMRDIANHEEEIGGVYHHISNGEVVNPLDLVDKEIDDDSDESSNDDGNNDDSGNDGGDDAESVSEEAENIEIAEPVELEIENVDVVEPVASKEPVEVVSVAEVVDTETPRNITVQYVRSRRSKLVIEPVLVEEPKVIEECVDEPEQIDVVQIAQEVMAEVETIAQIVDDTDAGITVPVDIPTTSSPAAENIEQILESSPKIVSSVNEDKKRIVELEEMVAKLLDANELLKASNDRKKKRFEEFWTIHNQNLKTFKELDADHVKLKTEHEELKAEYDKLKDEHENLKYDYKELKAECNTLDAEKEMLEKWLEETRSKKSGSTSDKDFSDEVMEVTEPSQEAKVYYTRARGTTNVGIRVESPIVIPDEAAAAEGKRKLDAVPEITEEASVSKKAKTDETVQIEPIQSVTVAETEMVEMVKVDDTVKVAETGETVQIEPIQSESVLVEEVPKVVEMVENVPETMIEEVSQFEPVQTDNAPMIEALDDLDDIDFTESEPEAEPEANPDHEIPADLSEHFAYLEKMKYNAVYLNGLTVSQINEEYEKCLIAQDKAAADEK</sequence>
<keyword evidence="5" id="KW-0175">Coiled coil</keyword>
<feature type="compositionally biased region" description="Polar residues" evidence="6">
    <location>
        <begin position="1047"/>
        <end position="1065"/>
    </location>
</feature>
<feature type="region of interest" description="Disordered" evidence="6">
    <location>
        <begin position="45"/>
        <end position="71"/>
    </location>
</feature>
<feature type="compositionally biased region" description="Basic and acidic residues" evidence="6">
    <location>
        <begin position="436"/>
        <end position="447"/>
    </location>
</feature>
<feature type="compositionally biased region" description="Low complexity" evidence="6">
    <location>
        <begin position="399"/>
        <end position="420"/>
    </location>
</feature>
<evidence type="ECO:0000256" key="2">
    <source>
        <dbReference type="ARBA" id="ARBA00022723"/>
    </source>
</evidence>
<keyword evidence="4" id="KW-0378">Hydrolase</keyword>
<evidence type="ECO:0000256" key="3">
    <source>
        <dbReference type="ARBA" id="ARBA00022750"/>
    </source>
</evidence>
<dbReference type="PROSITE" id="PS50994">
    <property type="entry name" value="INTEGRASE"/>
    <property type="match status" value="1"/>
</dbReference>
<proteinExistence type="predicted"/>
<dbReference type="PANTHER" id="PTHR42648">
    <property type="entry name" value="TRANSPOSASE, PUTATIVE-RELATED"/>
    <property type="match status" value="1"/>
</dbReference>
<feature type="domain" description="Integrase catalytic" evidence="7">
    <location>
        <begin position="740"/>
        <end position="906"/>
    </location>
</feature>
<evidence type="ECO:0000256" key="1">
    <source>
        <dbReference type="ARBA" id="ARBA00022670"/>
    </source>
</evidence>
<dbReference type="GO" id="GO:0003676">
    <property type="term" value="F:nucleic acid binding"/>
    <property type="evidence" value="ECO:0007669"/>
    <property type="project" value="InterPro"/>
</dbReference>
<feature type="region of interest" description="Disordered" evidence="6">
    <location>
        <begin position="981"/>
        <end position="1000"/>
    </location>
</feature>
<dbReference type="CDD" id="cd09272">
    <property type="entry name" value="RNase_HI_RT_Ty1"/>
    <property type="match status" value="1"/>
</dbReference>
<dbReference type="InterPro" id="IPR012337">
    <property type="entry name" value="RNaseH-like_sf"/>
</dbReference>
<evidence type="ECO:0000256" key="4">
    <source>
        <dbReference type="ARBA" id="ARBA00022801"/>
    </source>
</evidence>
<dbReference type="SUPFAM" id="SSF56672">
    <property type="entry name" value="DNA/RNA polymerases"/>
    <property type="match status" value="1"/>
</dbReference>
<feature type="compositionally biased region" description="Polar residues" evidence="6">
    <location>
        <begin position="49"/>
        <end position="62"/>
    </location>
</feature>
<keyword evidence="3" id="KW-0064">Aspartyl protease</keyword>
<keyword evidence="2" id="KW-0479">Metal-binding</keyword>
<feature type="region of interest" description="Disordered" evidence="6">
    <location>
        <begin position="1685"/>
        <end position="1743"/>
    </location>
</feature>
<dbReference type="InterPro" id="IPR001584">
    <property type="entry name" value="Integrase_cat-core"/>
</dbReference>
<dbReference type="InterPro" id="IPR057670">
    <property type="entry name" value="SH3_retrovirus"/>
</dbReference>
<dbReference type="GO" id="GO:0006508">
    <property type="term" value="P:proteolysis"/>
    <property type="evidence" value="ECO:0007669"/>
    <property type="project" value="UniProtKB-KW"/>
</dbReference>
<dbReference type="PANTHER" id="PTHR42648:SF32">
    <property type="entry name" value="RIBONUCLEASE H-LIKE DOMAIN, GAG-PRE-INTEGRASE DOMAIN PROTEIN-RELATED"/>
    <property type="match status" value="1"/>
</dbReference>
<keyword evidence="9" id="KW-1185">Reference proteome</keyword>
<gene>
    <name evidence="8" type="ORF">QVD17_41451</name>
</gene>
<organism evidence="8 9">
    <name type="scientific">Tagetes erecta</name>
    <name type="common">African marigold</name>
    <dbReference type="NCBI Taxonomy" id="13708"/>
    <lineage>
        <taxon>Eukaryota</taxon>
        <taxon>Viridiplantae</taxon>
        <taxon>Streptophyta</taxon>
        <taxon>Embryophyta</taxon>
        <taxon>Tracheophyta</taxon>
        <taxon>Spermatophyta</taxon>
        <taxon>Magnoliopsida</taxon>
        <taxon>eudicotyledons</taxon>
        <taxon>Gunneridae</taxon>
        <taxon>Pentapetalae</taxon>
        <taxon>asterids</taxon>
        <taxon>campanulids</taxon>
        <taxon>Asterales</taxon>
        <taxon>Asteraceae</taxon>
        <taxon>Asteroideae</taxon>
        <taxon>Heliantheae alliance</taxon>
        <taxon>Tageteae</taxon>
        <taxon>Tagetes</taxon>
    </lineage>
</organism>
<dbReference type="InterPro" id="IPR039537">
    <property type="entry name" value="Retrotran_Ty1/copia-like"/>
</dbReference>